<dbReference type="InterPro" id="IPR038396">
    <property type="entry name" value="SpoIIAA-like_sf"/>
</dbReference>
<reference evidence="1" key="1">
    <citation type="submission" date="2022-10" db="EMBL/GenBank/DDBJ databases">
        <title>Catenovulum adriacola sp. nov. isolated in the Harbour of Susak.</title>
        <authorList>
            <person name="Schoch T."/>
            <person name="Reich S.J."/>
            <person name="Stoeferle S."/>
            <person name="Flaiz M."/>
            <person name="Kazda M."/>
            <person name="Riedel C.U."/>
            <person name="Duerre P."/>
        </authorList>
    </citation>
    <scope>NUCLEOTIDE SEQUENCE</scope>
    <source>
        <strain evidence="1">TS8</strain>
        <plasmid evidence="1">pCadTS8_2</plasmid>
    </source>
</reference>
<dbReference type="RefSeq" id="WP_268076763.1">
    <property type="nucleotide sequence ID" value="NZ_CP109967.1"/>
</dbReference>
<dbReference type="Gene3D" id="3.40.50.10600">
    <property type="entry name" value="SpoIIaa-like domains"/>
    <property type="match status" value="1"/>
</dbReference>
<protein>
    <submittedName>
        <fullName evidence="1">STAS/SEC14 domain-containing protein</fullName>
    </submittedName>
</protein>
<dbReference type="Pfam" id="PF11964">
    <property type="entry name" value="SpoIIAA-like"/>
    <property type="match status" value="1"/>
</dbReference>
<organism evidence="1 2">
    <name type="scientific">Catenovulum adriaticum</name>
    <dbReference type="NCBI Taxonomy" id="2984846"/>
    <lineage>
        <taxon>Bacteria</taxon>
        <taxon>Pseudomonadati</taxon>
        <taxon>Pseudomonadota</taxon>
        <taxon>Gammaproteobacteria</taxon>
        <taxon>Alteromonadales</taxon>
        <taxon>Alteromonadaceae</taxon>
        <taxon>Catenovulum</taxon>
    </lineage>
</organism>
<keyword evidence="1" id="KW-0614">Plasmid</keyword>
<evidence type="ECO:0000313" key="1">
    <source>
        <dbReference type="EMBL" id="WAJ72046.1"/>
    </source>
</evidence>
<accession>A0ABY7ATS3</accession>
<name>A0ABY7ATS3_9ALTE</name>
<proteinExistence type="predicted"/>
<dbReference type="SUPFAM" id="SSF52091">
    <property type="entry name" value="SpoIIaa-like"/>
    <property type="match status" value="1"/>
</dbReference>
<evidence type="ECO:0000313" key="2">
    <source>
        <dbReference type="Proteomes" id="UP001163726"/>
    </source>
</evidence>
<gene>
    <name evidence="1" type="ORF">OLW01_17325</name>
</gene>
<dbReference type="InterPro" id="IPR036513">
    <property type="entry name" value="STAS_dom_sf"/>
</dbReference>
<dbReference type="InterPro" id="IPR021866">
    <property type="entry name" value="SpoIIAA-like"/>
</dbReference>
<dbReference type="EMBL" id="CP109967">
    <property type="protein sequence ID" value="WAJ72046.1"/>
    <property type="molecule type" value="Genomic_DNA"/>
</dbReference>
<dbReference type="Proteomes" id="UP001163726">
    <property type="component" value="Plasmid pCadTS8_2"/>
</dbReference>
<sequence>MSHKIQGITIGIERVNADIFIKLTATGTLTHDDYQTITPILESALAGIKQANVKILLDATELDGWELRAAWDDFKLGLKHGNEFGKIAIVGDQHWQQKMAKLADWFISGEIKYFDSKESAMKWLF</sequence>
<geneLocation type="plasmid" evidence="1 2">
    <name>pCadTS8_2</name>
</geneLocation>
<keyword evidence="2" id="KW-1185">Reference proteome</keyword>